<keyword evidence="1" id="KW-0479">Metal-binding</keyword>
<dbReference type="SUPFAM" id="SSF53732">
    <property type="entry name" value="Aconitase iron-sulfur domain"/>
    <property type="match status" value="1"/>
</dbReference>
<organism evidence="5 6">
    <name type="scientific">[Eubacterium] siraeum CAG:80</name>
    <dbReference type="NCBI Taxonomy" id="1263080"/>
    <lineage>
        <taxon>Bacteria</taxon>
        <taxon>Bacillati</taxon>
        <taxon>Bacillota</taxon>
        <taxon>Clostridia</taxon>
        <taxon>Eubacteriales</taxon>
        <taxon>Oscillospiraceae</taxon>
        <taxon>Oscillospiraceae incertae sedis</taxon>
    </lineage>
</organism>
<dbReference type="Pfam" id="PF00330">
    <property type="entry name" value="Aconitase"/>
    <property type="match status" value="1"/>
</dbReference>
<evidence type="ECO:0000256" key="1">
    <source>
        <dbReference type="ARBA" id="ARBA00022723"/>
    </source>
</evidence>
<dbReference type="InterPro" id="IPR015931">
    <property type="entry name" value="Acnase/IPM_dHydase_lsu_aba_1/3"/>
</dbReference>
<dbReference type="InterPro" id="IPR050926">
    <property type="entry name" value="Aconitase/IPM_isomerase"/>
</dbReference>
<dbReference type="PANTHER" id="PTHR43160">
    <property type="entry name" value="ACONITATE HYDRATASE B"/>
    <property type="match status" value="1"/>
</dbReference>
<keyword evidence="2" id="KW-0408">Iron</keyword>
<dbReference type="GO" id="GO:0006099">
    <property type="term" value="P:tricarboxylic acid cycle"/>
    <property type="evidence" value="ECO:0007669"/>
    <property type="project" value="TreeGrafter"/>
</dbReference>
<name>R6RK30_9FIRM</name>
<dbReference type="GO" id="GO:0046872">
    <property type="term" value="F:metal ion binding"/>
    <property type="evidence" value="ECO:0007669"/>
    <property type="project" value="UniProtKB-KW"/>
</dbReference>
<dbReference type="GO" id="GO:0005829">
    <property type="term" value="C:cytosol"/>
    <property type="evidence" value="ECO:0007669"/>
    <property type="project" value="TreeGrafter"/>
</dbReference>
<comment type="caution">
    <text evidence="5">The sequence shown here is derived from an EMBL/GenBank/DDBJ whole genome shotgun (WGS) entry which is preliminary data.</text>
</comment>
<dbReference type="GO" id="GO:0003994">
    <property type="term" value="F:aconitate hydratase activity"/>
    <property type="evidence" value="ECO:0007669"/>
    <property type="project" value="TreeGrafter"/>
</dbReference>
<evidence type="ECO:0000313" key="5">
    <source>
        <dbReference type="EMBL" id="CDC49253.1"/>
    </source>
</evidence>
<dbReference type="AlphaFoldDB" id="R6RK30"/>
<proteinExistence type="predicted"/>
<dbReference type="Proteomes" id="UP000018142">
    <property type="component" value="Unassembled WGS sequence"/>
</dbReference>
<evidence type="ECO:0000256" key="3">
    <source>
        <dbReference type="ARBA" id="ARBA00023014"/>
    </source>
</evidence>
<dbReference type="GO" id="GO:0051539">
    <property type="term" value="F:4 iron, 4 sulfur cluster binding"/>
    <property type="evidence" value="ECO:0007669"/>
    <property type="project" value="TreeGrafter"/>
</dbReference>
<sequence length="155" mass="17288">MGNNESKGLTLTEKIIKNHIIDGEMIKGTEIGLRIDQTLTQDATGTMAYLQFEAMGIDRVKTERSLAYIDHNTLQSGFENADDHRYIGSVAKKHGIYFSRPGNGICHQVHLERFGKPGKTLIGSDSHTPPGGGVGMVAHSHRRRYRYARYGCRRS</sequence>
<accession>R6RK30</accession>
<feature type="domain" description="Aconitase/3-isopropylmalate dehydratase large subunit alpha/beta/alpha" evidence="4">
    <location>
        <begin position="13"/>
        <end position="139"/>
    </location>
</feature>
<dbReference type="InterPro" id="IPR036008">
    <property type="entry name" value="Aconitase_4Fe-4S_dom"/>
</dbReference>
<reference evidence="5" key="1">
    <citation type="submission" date="2012-11" db="EMBL/GenBank/DDBJ databases">
        <title>Dependencies among metagenomic species, viruses, plasmids and units of genetic variation.</title>
        <authorList>
            <person name="Nielsen H.B."/>
            <person name="Almeida M."/>
            <person name="Juncker A.S."/>
            <person name="Rasmussen S."/>
            <person name="Li J."/>
            <person name="Sunagawa S."/>
            <person name="Plichta D."/>
            <person name="Gautier L."/>
            <person name="Le Chatelier E."/>
            <person name="Peletier E."/>
            <person name="Bonde I."/>
            <person name="Nielsen T."/>
            <person name="Manichanh C."/>
            <person name="Arumugam M."/>
            <person name="Batto J."/>
            <person name="Santos M.B.Q.D."/>
            <person name="Blom N."/>
            <person name="Borruel N."/>
            <person name="Burgdorf K.S."/>
            <person name="Boumezbeur F."/>
            <person name="Casellas F."/>
            <person name="Dore J."/>
            <person name="Guarner F."/>
            <person name="Hansen T."/>
            <person name="Hildebrand F."/>
            <person name="Kaas R.S."/>
            <person name="Kennedy S."/>
            <person name="Kristiansen K."/>
            <person name="Kultima J.R."/>
            <person name="Leonard P."/>
            <person name="Levenez F."/>
            <person name="Lund O."/>
            <person name="Moumen B."/>
            <person name="Le Paslier D."/>
            <person name="Pons N."/>
            <person name="Pedersen O."/>
            <person name="Prifti E."/>
            <person name="Qin J."/>
            <person name="Raes J."/>
            <person name="Tap J."/>
            <person name="Tims S."/>
            <person name="Ussery D.W."/>
            <person name="Yamada T."/>
            <person name="MetaHit consortium"/>
            <person name="Renault P."/>
            <person name="Sicheritz-Ponten T."/>
            <person name="Bork P."/>
            <person name="Wang J."/>
            <person name="Brunak S."/>
            <person name="Ehrlich S.D."/>
        </authorList>
    </citation>
    <scope>NUCLEOTIDE SEQUENCE [LARGE SCALE GENOMIC DNA]</scope>
</reference>
<evidence type="ECO:0000259" key="4">
    <source>
        <dbReference type="Pfam" id="PF00330"/>
    </source>
</evidence>
<protein>
    <submittedName>
        <fullName evidence="5">Aconitase A</fullName>
    </submittedName>
</protein>
<evidence type="ECO:0000256" key="2">
    <source>
        <dbReference type="ARBA" id="ARBA00023004"/>
    </source>
</evidence>
<dbReference type="InterPro" id="IPR001030">
    <property type="entry name" value="Acoase/IPM_deHydtase_lsu_aba"/>
</dbReference>
<dbReference type="Gene3D" id="3.30.499.10">
    <property type="entry name" value="Aconitase, domain 3"/>
    <property type="match status" value="1"/>
</dbReference>
<evidence type="ECO:0000313" key="6">
    <source>
        <dbReference type="Proteomes" id="UP000018142"/>
    </source>
</evidence>
<dbReference type="EMBL" id="CBFJ010000209">
    <property type="protein sequence ID" value="CDC49253.1"/>
    <property type="molecule type" value="Genomic_DNA"/>
</dbReference>
<keyword evidence="3" id="KW-0411">Iron-sulfur</keyword>
<dbReference type="PANTHER" id="PTHR43160:SF3">
    <property type="entry name" value="ACONITATE HYDRATASE, MITOCHONDRIAL"/>
    <property type="match status" value="1"/>
</dbReference>
<gene>
    <name evidence="5" type="ORF">BN788_00838</name>
</gene>